<feature type="compositionally biased region" description="Low complexity" evidence="1">
    <location>
        <begin position="169"/>
        <end position="192"/>
    </location>
</feature>
<comment type="caution">
    <text evidence="2">The sequence shown here is derived from an EMBL/GenBank/DDBJ whole genome shotgun (WGS) entry which is preliminary data.</text>
</comment>
<evidence type="ECO:0008006" key="4">
    <source>
        <dbReference type="Google" id="ProtNLM"/>
    </source>
</evidence>
<feature type="region of interest" description="Disordered" evidence="1">
    <location>
        <begin position="222"/>
        <end position="272"/>
    </location>
</feature>
<keyword evidence="3" id="KW-1185">Reference proteome</keyword>
<gene>
    <name evidence="2" type="ORF">M2280_000741</name>
</gene>
<dbReference type="Proteomes" id="UP001160334">
    <property type="component" value="Unassembled WGS sequence"/>
</dbReference>
<reference evidence="2 3" key="1">
    <citation type="submission" date="2023-04" db="EMBL/GenBank/DDBJ databases">
        <title>Forest soil microbial communities from Buena Vista Peninsula, Colon Province, Panama.</title>
        <authorList>
            <person name="Bouskill N."/>
        </authorList>
    </citation>
    <scope>NUCLEOTIDE SEQUENCE [LARGE SCALE GENOMIC DNA]</scope>
    <source>
        <strain evidence="2 3">CFH S0262</strain>
    </source>
</reference>
<sequence length="619" mass="62767">MAVPVFGSLVPLVGRVNTSVLAINQVRWFKWSLFYQEYVEQGYADIHDPTEPGVVVALKIDGTAATYSALPTTGLTPGVVYVVGDTGRAYVWNGTAWPPVNAGIAIQGPRGYTGNGVESVAVSGNSLVFHMTDGTDLPPVYLQVLADLQSSAAAATAARDAAIAARTGAESARDSASGSASDALAHRNAAQAARDDAKTHKDNAYTYAATAATAASQASAYRDSALQHRNDAQTAAATATTKATDAGNSATAAANSASTSSTKAGEATAAKTNAEQARDAAIAAKTGAEAARDQAMGGVVPDNGVTTPKIADGAVTLAKIANNSVDKDKITVGGVISDNLASGAVTDAKVATNAAIAQSKISGLVPALAKKADLDAAGKIVQAQLPALALTEYLGQFSSQQRMLADSAGGQRGDWCTRTDLGTDWQLIADDPTQLASWREHVYPASPVQSVAGRQGAVTLSVTDVSGAAPLASPAMTGSPKVNGVAVVVSDDARLTDARNTTVDKITDATTVGKNVLKAANGAAARSAISAGPVLVDRGSWSATATYQQGDVVTAGGARWYYTNPTASTPGAWNNADWVFTGGPAIGTTTDTAMRGDGIQTVASLPGSPIAGVLYCIPE</sequence>
<dbReference type="RefSeq" id="WP_280758932.1">
    <property type="nucleotide sequence ID" value="NZ_JARXVC010000002.1"/>
</dbReference>
<protein>
    <recommendedName>
        <fullName evidence="4">Minor tail protein</fullName>
    </recommendedName>
</protein>
<evidence type="ECO:0000256" key="1">
    <source>
        <dbReference type="SAM" id="MobiDB-lite"/>
    </source>
</evidence>
<name>A0ABT6M5F0_9NOCA</name>
<dbReference type="EMBL" id="JARXVC010000002">
    <property type="protein sequence ID" value="MDH6279532.1"/>
    <property type="molecule type" value="Genomic_DNA"/>
</dbReference>
<proteinExistence type="predicted"/>
<feature type="region of interest" description="Disordered" evidence="1">
    <location>
        <begin position="169"/>
        <end position="199"/>
    </location>
</feature>
<evidence type="ECO:0000313" key="2">
    <source>
        <dbReference type="EMBL" id="MDH6279532.1"/>
    </source>
</evidence>
<feature type="compositionally biased region" description="Low complexity" evidence="1">
    <location>
        <begin position="232"/>
        <end position="265"/>
    </location>
</feature>
<evidence type="ECO:0000313" key="3">
    <source>
        <dbReference type="Proteomes" id="UP001160334"/>
    </source>
</evidence>
<accession>A0ABT6M5F0</accession>
<organism evidence="2 3">
    <name type="scientific">Prescottella agglutinans</name>
    <dbReference type="NCBI Taxonomy" id="1644129"/>
    <lineage>
        <taxon>Bacteria</taxon>
        <taxon>Bacillati</taxon>
        <taxon>Actinomycetota</taxon>
        <taxon>Actinomycetes</taxon>
        <taxon>Mycobacteriales</taxon>
        <taxon>Nocardiaceae</taxon>
        <taxon>Prescottella</taxon>
    </lineage>
</organism>